<evidence type="ECO:0000256" key="4">
    <source>
        <dbReference type="ARBA" id="ARBA00022989"/>
    </source>
</evidence>
<feature type="region of interest" description="Disordered" evidence="7">
    <location>
        <begin position="335"/>
        <end position="455"/>
    </location>
</feature>
<organism evidence="10">
    <name type="scientific">Melampsora larici-populina (strain 98AG31 / pathotype 3-4-7)</name>
    <name type="common">Poplar leaf rust fungus</name>
    <dbReference type="NCBI Taxonomy" id="747676"/>
    <lineage>
        <taxon>Eukaryota</taxon>
        <taxon>Fungi</taxon>
        <taxon>Dikarya</taxon>
        <taxon>Basidiomycota</taxon>
        <taxon>Pucciniomycotina</taxon>
        <taxon>Pucciniomycetes</taxon>
        <taxon>Pucciniales</taxon>
        <taxon>Melampsoraceae</taxon>
        <taxon>Melampsora</taxon>
    </lineage>
</organism>
<dbReference type="OrthoDB" id="3990054at2759"/>
<protein>
    <recommendedName>
        <fullName evidence="11">Seipin</fullName>
    </recommendedName>
</protein>
<evidence type="ECO:0000256" key="2">
    <source>
        <dbReference type="ARBA" id="ARBA00022692"/>
    </source>
</evidence>
<feature type="compositionally biased region" description="Low complexity" evidence="7">
    <location>
        <begin position="344"/>
        <end position="356"/>
    </location>
</feature>
<dbReference type="CDD" id="cd23995">
    <property type="entry name" value="Seipin_BSCL2_like"/>
    <property type="match status" value="1"/>
</dbReference>
<dbReference type="KEGG" id="mlr:MELLADRAFT_78459"/>
<dbReference type="PANTHER" id="PTHR21212">
    <property type="entry name" value="BERNARDINELLI-SEIP CONGENITAL LIPODYSTROPHY 2 HOMOLOG BSCL2 PROTEIN"/>
    <property type="match status" value="1"/>
</dbReference>
<dbReference type="GeneID" id="18933112"/>
<keyword evidence="4 8" id="KW-1133">Transmembrane helix</keyword>
<dbReference type="HOGENOM" id="CLU_628717_0_0_1"/>
<keyword evidence="3" id="KW-0256">Endoplasmic reticulum</keyword>
<dbReference type="InterPro" id="IPR009617">
    <property type="entry name" value="Seipin"/>
</dbReference>
<sequence>MPGSSVRQERQQSSWFDSIDPFHHISAYLTSISKDFHDFFQALFMPFFNLLNVFDVRPQLRSFYSLAGQFVSSPTTHRSLLGSLLLSFIFCSSILISVIAYVSFYWAYVPQIGLSIPLWLQYGEGRVPYATADLSNLAHPIAIDQAYDVSLRLTVPVNDRNIELGNFMVRLTLKTAPPQNVILHRISRHSSLIHQPQLARTLDTIKYLRTLFFLSAPRLVQHLDIKLFSQKVINPSSLSKKGGLALAEIQVGRDDAYGSTISLAHAKGWGELHIYDAILVFEAHLDGLRALMYYHPYLSFFVFCTLFMIAEFTSVLCTWGLVAVRKSQTKQPDGVFIKKEESSDSMLTSTTSSPLLQGLDDFSDVDNQPISTGRRGMSDIDELPAPDEEHRAVDDEEDRKPELGISALAEMIKPELPDDDELVGGSETTGSSAARSFGSGLSRSSLGQTASSYTS</sequence>
<gene>
    <name evidence="9" type="ORF">MELLADRAFT_78459</name>
</gene>
<feature type="compositionally biased region" description="Low complexity" evidence="7">
    <location>
        <begin position="430"/>
        <end position="447"/>
    </location>
</feature>
<feature type="compositionally biased region" description="Basic and acidic residues" evidence="7">
    <location>
        <begin position="387"/>
        <end position="402"/>
    </location>
</feature>
<keyword evidence="6 8" id="KW-0472">Membrane</keyword>
<keyword evidence="5" id="KW-0443">Lipid metabolism</keyword>
<dbReference type="GO" id="GO:0006629">
    <property type="term" value="P:lipid metabolic process"/>
    <property type="evidence" value="ECO:0007669"/>
    <property type="project" value="UniProtKB-KW"/>
</dbReference>
<dbReference type="InParanoid" id="F4RUN9"/>
<evidence type="ECO:0000256" key="8">
    <source>
        <dbReference type="SAM" id="Phobius"/>
    </source>
</evidence>
<evidence type="ECO:0000256" key="5">
    <source>
        <dbReference type="ARBA" id="ARBA00023098"/>
    </source>
</evidence>
<evidence type="ECO:0000256" key="1">
    <source>
        <dbReference type="ARBA" id="ARBA00004477"/>
    </source>
</evidence>
<dbReference type="STRING" id="747676.F4RUN9"/>
<evidence type="ECO:0000256" key="7">
    <source>
        <dbReference type="SAM" id="MobiDB-lite"/>
    </source>
</evidence>
<dbReference type="PANTHER" id="PTHR21212:SF0">
    <property type="entry name" value="SEIPIN"/>
    <property type="match status" value="1"/>
</dbReference>
<evidence type="ECO:0000256" key="3">
    <source>
        <dbReference type="ARBA" id="ARBA00022824"/>
    </source>
</evidence>
<dbReference type="AlphaFoldDB" id="F4RUN9"/>
<feature type="transmembrane region" description="Helical" evidence="8">
    <location>
        <begin position="297"/>
        <end position="322"/>
    </location>
</feature>
<keyword evidence="10" id="KW-1185">Reference proteome</keyword>
<dbReference type="Proteomes" id="UP000001072">
    <property type="component" value="Unassembled WGS sequence"/>
</dbReference>
<dbReference type="GO" id="GO:0005789">
    <property type="term" value="C:endoplasmic reticulum membrane"/>
    <property type="evidence" value="ECO:0007669"/>
    <property type="project" value="UniProtKB-SubCell"/>
</dbReference>
<dbReference type="FunCoup" id="F4RUN9">
    <property type="interactions" value="41"/>
</dbReference>
<dbReference type="Pfam" id="PF06775">
    <property type="entry name" value="Seipin"/>
    <property type="match status" value="1"/>
</dbReference>
<evidence type="ECO:0008006" key="11">
    <source>
        <dbReference type="Google" id="ProtNLM"/>
    </source>
</evidence>
<name>F4RUN9_MELLP</name>
<dbReference type="EMBL" id="GL883122">
    <property type="protein sequence ID" value="EGG03728.1"/>
    <property type="molecule type" value="Genomic_DNA"/>
</dbReference>
<dbReference type="RefSeq" id="XP_007412842.1">
    <property type="nucleotide sequence ID" value="XM_007412780.1"/>
</dbReference>
<feature type="transmembrane region" description="Helical" evidence="8">
    <location>
        <begin position="84"/>
        <end position="108"/>
    </location>
</feature>
<proteinExistence type="predicted"/>
<dbReference type="VEuPathDB" id="FungiDB:MELLADRAFT_78459"/>
<comment type="subcellular location">
    <subcellularLocation>
        <location evidence="1">Endoplasmic reticulum membrane</location>
        <topology evidence="1">Multi-pass membrane protein</topology>
    </subcellularLocation>
</comment>
<keyword evidence="2 8" id="KW-0812">Transmembrane</keyword>
<dbReference type="GO" id="GO:0140042">
    <property type="term" value="P:lipid droplet formation"/>
    <property type="evidence" value="ECO:0007669"/>
    <property type="project" value="UniProtKB-ARBA"/>
</dbReference>
<reference evidence="10" key="1">
    <citation type="journal article" date="2011" name="Proc. Natl. Acad. Sci. U.S.A.">
        <title>Obligate biotrophy features unraveled by the genomic analysis of rust fungi.</title>
        <authorList>
            <person name="Duplessis S."/>
            <person name="Cuomo C.A."/>
            <person name="Lin Y.-C."/>
            <person name="Aerts A."/>
            <person name="Tisserant E."/>
            <person name="Veneault-Fourrey C."/>
            <person name="Joly D.L."/>
            <person name="Hacquard S."/>
            <person name="Amselem J."/>
            <person name="Cantarel B.L."/>
            <person name="Chiu R."/>
            <person name="Coutinho P.M."/>
            <person name="Feau N."/>
            <person name="Field M."/>
            <person name="Frey P."/>
            <person name="Gelhaye E."/>
            <person name="Goldberg J."/>
            <person name="Grabherr M.G."/>
            <person name="Kodira C.D."/>
            <person name="Kohler A."/>
            <person name="Kuees U."/>
            <person name="Lindquist E.A."/>
            <person name="Lucas S.M."/>
            <person name="Mago R."/>
            <person name="Mauceli E."/>
            <person name="Morin E."/>
            <person name="Murat C."/>
            <person name="Pangilinan J.L."/>
            <person name="Park R."/>
            <person name="Pearson M."/>
            <person name="Quesneville H."/>
            <person name="Rouhier N."/>
            <person name="Sakthikumar S."/>
            <person name="Salamov A.A."/>
            <person name="Schmutz J."/>
            <person name="Selles B."/>
            <person name="Shapiro H."/>
            <person name="Tanguay P."/>
            <person name="Tuskan G.A."/>
            <person name="Henrissat B."/>
            <person name="Van de Peer Y."/>
            <person name="Rouze P."/>
            <person name="Ellis J.G."/>
            <person name="Dodds P.N."/>
            <person name="Schein J.E."/>
            <person name="Zhong S."/>
            <person name="Hamelin R.C."/>
            <person name="Grigoriev I.V."/>
            <person name="Szabo L.J."/>
            <person name="Martin F."/>
        </authorList>
    </citation>
    <scope>NUCLEOTIDE SEQUENCE [LARGE SCALE GENOMIC DNA]</scope>
    <source>
        <strain evidence="10">98AG31 / pathotype 3-4-7</strain>
    </source>
</reference>
<evidence type="ECO:0000313" key="10">
    <source>
        <dbReference type="Proteomes" id="UP000001072"/>
    </source>
</evidence>
<accession>F4RUN9</accession>
<dbReference type="eggNOG" id="KOG4200">
    <property type="taxonomic scope" value="Eukaryota"/>
</dbReference>
<evidence type="ECO:0000256" key="6">
    <source>
        <dbReference type="ARBA" id="ARBA00023136"/>
    </source>
</evidence>
<evidence type="ECO:0000313" key="9">
    <source>
        <dbReference type="EMBL" id="EGG03728.1"/>
    </source>
</evidence>